<accession>A0A371I7W7</accession>
<dbReference type="OrthoDB" id="1299225at2759"/>
<name>A0A371I7W7_MUCPR</name>
<gene>
    <name evidence="1" type="ORF">CR513_04277</name>
</gene>
<comment type="caution">
    <text evidence="1">The sequence shown here is derived from an EMBL/GenBank/DDBJ whole genome shotgun (WGS) entry which is preliminary data.</text>
</comment>
<organism evidence="1 2">
    <name type="scientific">Mucuna pruriens</name>
    <name type="common">Velvet bean</name>
    <name type="synonym">Dolichos pruriens</name>
    <dbReference type="NCBI Taxonomy" id="157652"/>
    <lineage>
        <taxon>Eukaryota</taxon>
        <taxon>Viridiplantae</taxon>
        <taxon>Streptophyta</taxon>
        <taxon>Embryophyta</taxon>
        <taxon>Tracheophyta</taxon>
        <taxon>Spermatophyta</taxon>
        <taxon>Magnoliopsida</taxon>
        <taxon>eudicotyledons</taxon>
        <taxon>Gunneridae</taxon>
        <taxon>Pentapetalae</taxon>
        <taxon>rosids</taxon>
        <taxon>fabids</taxon>
        <taxon>Fabales</taxon>
        <taxon>Fabaceae</taxon>
        <taxon>Papilionoideae</taxon>
        <taxon>50 kb inversion clade</taxon>
        <taxon>NPAAA clade</taxon>
        <taxon>indigoferoid/millettioid clade</taxon>
        <taxon>Phaseoleae</taxon>
        <taxon>Mucuna</taxon>
    </lineage>
</organism>
<evidence type="ECO:0000313" key="2">
    <source>
        <dbReference type="Proteomes" id="UP000257109"/>
    </source>
</evidence>
<sequence length="105" mass="11433">MCGWHSNAMSTTYTVHAAYTVASISDSVNNINATNPLTCGGTLVIPLPCTCYNNVNNGGTAIYVLCGAVTGELGEHCRITLCDILMYCKIELYFLVRSKFRTNEK</sequence>
<feature type="non-terminal residue" evidence="1">
    <location>
        <position position="1"/>
    </location>
</feature>
<keyword evidence="2" id="KW-1185">Reference proteome</keyword>
<evidence type="ECO:0000313" key="1">
    <source>
        <dbReference type="EMBL" id="RDY11108.1"/>
    </source>
</evidence>
<proteinExistence type="predicted"/>
<dbReference type="AlphaFoldDB" id="A0A371I7W7"/>
<protein>
    <submittedName>
        <fullName evidence="1">Uncharacterized protein</fullName>
    </submittedName>
</protein>
<dbReference type="Proteomes" id="UP000257109">
    <property type="component" value="Unassembled WGS sequence"/>
</dbReference>
<dbReference type="EMBL" id="QJKJ01000707">
    <property type="protein sequence ID" value="RDY11108.1"/>
    <property type="molecule type" value="Genomic_DNA"/>
</dbReference>
<reference evidence="1" key="1">
    <citation type="submission" date="2018-05" db="EMBL/GenBank/DDBJ databases">
        <title>Draft genome of Mucuna pruriens seed.</title>
        <authorList>
            <person name="Nnadi N.E."/>
            <person name="Vos R."/>
            <person name="Hasami M.H."/>
            <person name="Devisetty U.K."/>
            <person name="Aguiy J.C."/>
        </authorList>
    </citation>
    <scope>NUCLEOTIDE SEQUENCE [LARGE SCALE GENOMIC DNA]</scope>
    <source>
        <strain evidence="1">JCA_2017</strain>
    </source>
</reference>